<reference evidence="1 2" key="1">
    <citation type="journal article" date="2014" name="Nat. Genet.">
        <title>Genome and transcriptome of the porcine whipworm Trichuris suis.</title>
        <authorList>
            <person name="Jex A.R."/>
            <person name="Nejsum P."/>
            <person name="Schwarz E.M."/>
            <person name="Hu L."/>
            <person name="Young N.D."/>
            <person name="Hall R.S."/>
            <person name="Korhonen P.K."/>
            <person name="Liao S."/>
            <person name="Thamsborg S."/>
            <person name="Xia J."/>
            <person name="Xu P."/>
            <person name="Wang S."/>
            <person name="Scheerlinck J.P."/>
            <person name="Hofmann A."/>
            <person name="Sternberg P.W."/>
            <person name="Wang J."/>
            <person name="Gasser R.B."/>
        </authorList>
    </citation>
    <scope>NUCLEOTIDE SEQUENCE [LARGE SCALE GENOMIC DNA]</scope>
    <source>
        <strain evidence="1">DCEP-RM93M</strain>
    </source>
</reference>
<feature type="non-terminal residue" evidence="1">
    <location>
        <position position="87"/>
    </location>
</feature>
<name>A0A085LJD2_9BILA</name>
<evidence type="ECO:0000313" key="2">
    <source>
        <dbReference type="Proteomes" id="UP000030764"/>
    </source>
</evidence>
<proteinExistence type="predicted"/>
<dbReference type="Proteomes" id="UP000030764">
    <property type="component" value="Unassembled WGS sequence"/>
</dbReference>
<dbReference type="EMBL" id="KL363810">
    <property type="protein sequence ID" value="KFD45078.1"/>
    <property type="molecule type" value="Genomic_DNA"/>
</dbReference>
<accession>A0A085LJD2</accession>
<dbReference type="AlphaFoldDB" id="A0A085LJD2"/>
<organism evidence="1 2">
    <name type="scientific">Trichuris suis</name>
    <name type="common">pig whipworm</name>
    <dbReference type="NCBI Taxonomy" id="68888"/>
    <lineage>
        <taxon>Eukaryota</taxon>
        <taxon>Metazoa</taxon>
        <taxon>Ecdysozoa</taxon>
        <taxon>Nematoda</taxon>
        <taxon>Enoplea</taxon>
        <taxon>Dorylaimia</taxon>
        <taxon>Trichinellida</taxon>
        <taxon>Trichuridae</taxon>
        <taxon>Trichuris</taxon>
    </lineage>
</organism>
<sequence>MTALVGGSTNQQISLKLPFKRSDEYLLVVVAVSPEAVNALFARYSSIAWLALPVTQLFRAVDYEFTYFQSAGNFCLSLIYSLGANDY</sequence>
<gene>
    <name evidence="1" type="ORF">M513_14046</name>
</gene>
<evidence type="ECO:0000313" key="1">
    <source>
        <dbReference type="EMBL" id="KFD45078.1"/>
    </source>
</evidence>
<keyword evidence="2" id="KW-1185">Reference proteome</keyword>
<protein>
    <submittedName>
        <fullName evidence="1">Uncharacterized protein</fullName>
    </submittedName>
</protein>